<comment type="caution">
    <text evidence="8">The sequence shown here is derived from an EMBL/GenBank/DDBJ whole genome shotgun (WGS) entry which is preliminary data.</text>
</comment>
<accession>A0ABS9Q5C5</accession>
<comment type="similarity">
    <text evidence="6">Belongs to the PINc/VapC protein family.</text>
</comment>
<evidence type="ECO:0000256" key="6">
    <source>
        <dbReference type="HAMAP-Rule" id="MF_00265"/>
    </source>
</evidence>
<dbReference type="EC" id="3.1.-.-" evidence="6"/>
<keyword evidence="6" id="KW-0800">Toxin</keyword>
<gene>
    <name evidence="6" type="primary">vapC</name>
    <name evidence="8" type="ORF">MHL29_14330</name>
</gene>
<dbReference type="InterPro" id="IPR022907">
    <property type="entry name" value="VapC_family"/>
</dbReference>
<dbReference type="Proteomes" id="UP001521931">
    <property type="component" value="Unassembled WGS sequence"/>
</dbReference>
<keyword evidence="4 6" id="KW-0378">Hydrolase</keyword>
<sequence>MATYLDTSALAKLCTTEAESPALRRWLADAPQPLATSIVGEVELGRSMAKVGGAAASVAETLRRALVILPLSPAVAERARRLPPGVLRSLDAIHVATALELGEDLTAVVSYDQRMIDAATAAGLEVVSPGRD</sequence>
<comment type="cofactor">
    <cofactor evidence="6">
        <name>Mg(2+)</name>
        <dbReference type="ChEBI" id="CHEBI:18420"/>
    </cofactor>
</comment>
<keyword evidence="9" id="KW-1185">Reference proteome</keyword>
<keyword evidence="2 6" id="KW-0540">Nuclease</keyword>
<evidence type="ECO:0000256" key="3">
    <source>
        <dbReference type="ARBA" id="ARBA00022723"/>
    </source>
</evidence>
<evidence type="ECO:0000256" key="4">
    <source>
        <dbReference type="ARBA" id="ARBA00022801"/>
    </source>
</evidence>
<keyword evidence="3 6" id="KW-0479">Metal-binding</keyword>
<dbReference type="RefSeq" id="WP_239265564.1">
    <property type="nucleotide sequence ID" value="NZ_JAKRCV010000056.1"/>
</dbReference>
<protein>
    <recommendedName>
        <fullName evidence="6">Ribonuclease VapC</fullName>
        <shortName evidence="6">RNase VapC</shortName>
        <ecNumber evidence="6">3.1.-.-</ecNumber>
    </recommendedName>
    <alternativeName>
        <fullName evidence="6">Toxin VapC</fullName>
    </alternativeName>
</protein>
<feature type="domain" description="PIN" evidence="7">
    <location>
        <begin position="4"/>
        <end position="119"/>
    </location>
</feature>
<feature type="binding site" evidence="6">
    <location>
        <position position="6"/>
    </location>
    <ligand>
        <name>Mg(2+)</name>
        <dbReference type="ChEBI" id="CHEBI:18420"/>
    </ligand>
</feature>
<dbReference type="InterPro" id="IPR029060">
    <property type="entry name" value="PIN-like_dom_sf"/>
</dbReference>
<dbReference type="Pfam" id="PF01850">
    <property type="entry name" value="PIN"/>
    <property type="match status" value="1"/>
</dbReference>
<dbReference type="CDD" id="cd09874">
    <property type="entry name" value="PIN_MT3492-like"/>
    <property type="match status" value="1"/>
</dbReference>
<comment type="function">
    <text evidence="6">Toxic component of a toxin-antitoxin (TA) system. An RNase.</text>
</comment>
<dbReference type="Gene3D" id="3.40.50.1010">
    <property type="entry name" value="5'-nuclease"/>
    <property type="match status" value="1"/>
</dbReference>
<name>A0ABS9Q5C5_9MICO</name>
<evidence type="ECO:0000259" key="7">
    <source>
        <dbReference type="Pfam" id="PF01850"/>
    </source>
</evidence>
<dbReference type="HAMAP" id="MF_00265">
    <property type="entry name" value="VapC_Nob1"/>
    <property type="match status" value="1"/>
</dbReference>
<evidence type="ECO:0000256" key="1">
    <source>
        <dbReference type="ARBA" id="ARBA00022649"/>
    </source>
</evidence>
<evidence type="ECO:0000313" key="9">
    <source>
        <dbReference type="Proteomes" id="UP001521931"/>
    </source>
</evidence>
<evidence type="ECO:0000256" key="5">
    <source>
        <dbReference type="ARBA" id="ARBA00022842"/>
    </source>
</evidence>
<reference evidence="8 9" key="1">
    <citation type="submission" date="2022-02" db="EMBL/GenBank/DDBJ databases">
        <title>Uncovering new skin microbiome diversity through culturing and metagenomics.</title>
        <authorList>
            <person name="Conlan S."/>
            <person name="Deming C."/>
            <person name="Nisc Comparative Sequencing Program N."/>
            <person name="Segre J.A."/>
        </authorList>
    </citation>
    <scope>NUCLEOTIDE SEQUENCE [LARGE SCALE GENOMIC DNA]</scope>
    <source>
        <strain evidence="8 9">ACRQZ</strain>
    </source>
</reference>
<keyword evidence="1 6" id="KW-1277">Toxin-antitoxin system</keyword>
<dbReference type="InterPro" id="IPR002716">
    <property type="entry name" value="PIN_dom"/>
</dbReference>
<keyword evidence="5 6" id="KW-0460">Magnesium</keyword>
<organism evidence="8 9">
    <name type="scientific">Arsenicicoccus bolidensis</name>
    <dbReference type="NCBI Taxonomy" id="229480"/>
    <lineage>
        <taxon>Bacteria</taxon>
        <taxon>Bacillati</taxon>
        <taxon>Actinomycetota</taxon>
        <taxon>Actinomycetes</taxon>
        <taxon>Micrococcales</taxon>
        <taxon>Intrasporangiaceae</taxon>
        <taxon>Arsenicicoccus</taxon>
    </lineage>
</organism>
<evidence type="ECO:0000313" key="8">
    <source>
        <dbReference type="EMBL" id="MCG7323059.1"/>
    </source>
</evidence>
<dbReference type="EMBL" id="JAKRCV010000056">
    <property type="protein sequence ID" value="MCG7323059.1"/>
    <property type="molecule type" value="Genomic_DNA"/>
</dbReference>
<proteinExistence type="inferred from homology"/>
<dbReference type="SUPFAM" id="SSF88723">
    <property type="entry name" value="PIN domain-like"/>
    <property type="match status" value="1"/>
</dbReference>
<feature type="binding site" evidence="6">
    <location>
        <position position="91"/>
    </location>
    <ligand>
        <name>Mg(2+)</name>
        <dbReference type="ChEBI" id="CHEBI:18420"/>
    </ligand>
</feature>
<evidence type="ECO:0000256" key="2">
    <source>
        <dbReference type="ARBA" id="ARBA00022722"/>
    </source>
</evidence>